<dbReference type="PANTHER" id="PTHR34142">
    <property type="entry name" value="ENDO-BETA-1,4-GLUCANASE A"/>
    <property type="match status" value="1"/>
</dbReference>
<evidence type="ECO:0000256" key="5">
    <source>
        <dbReference type="ARBA" id="ARBA00023295"/>
    </source>
</evidence>
<dbReference type="OrthoDB" id="5823761at2759"/>
<dbReference type="InterPro" id="IPR017853">
    <property type="entry name" value="GH"/>
</dbReference>
<dbReference type="GO" id="GO:0009251">
    <property type="term" value="P:glucan catabolic process"/>
    <property type="evidence" value="ECO:0007669"/>
    <property type="project" value="TreeGrafter"/>
</dbReference>
<protein>
    <recommendedName>
        <fullName evidence="3">cellulase</fullName>
        <ecNumber evidence="3">3.2.1.4</ecNumber>
    </recommendedName>
</protein>
<organism evidence="9 10">
    <name type="scientific">Calycina marina</name>
    <dbReference type="NCBI Taxonomy" id="1763456"/>
    <lineage>
        <taxon>Eukaryota</taxon>
        <taxon>Fungi</taxon>
        <taxon>Dikarya</taxon>
        <taxon>Ascomycota</taxon>
        <taxon>Pezizomycotina</taxon>
        <taxon>Leotiomycetes</taxon>
        <taxon>Helotiales</taxon>
        <taxon>Pezizellaceae</taxon>
        <taxon>Calycina</taxon>
    </lineage>
</organism>
<dbReference type="SUPFAM" id="SSF51445">
    <property type="entry name" value="(Trans)glycosidases"/>
    <property type="match status" value="1"/>
</dbReference>
<keyword evidence="5 6" id="KW-0326">Glycosidase</keyword>
<evidence type="ECO:0000259" key="8">
    <source>
        <dbReference type="Pfam" id="PF00150"/>
    </source>
</evidence>
<feature type="signal peptide" evidence="7">
    <location>
        <begin position="1"/>
        <end position="18"/>
    </location>
</feature>
<evidence type="ECO:0000313" key="10">
    <source>
        <dbReference type="Proteomes" id="UP000887226"/>
    </source>
</evidence>
<keyword evidence="4 6" id="KW-0378">Hydrolase</keyword>
<dbReference type="Pfam" id="PF00150">
    <property type="entry name" value="Cellulase"/>
    <property type="match status" value="1"/>
</dbReference>
<gene>
    <name evidence="9" type="ORF">BJ878DRAFT_415490</name>
</gene>
<keyword evidence="10" id="KW-1185">Reference proteome</keyword>
<evidence type="ECO:0000256" key="7">
    <source>
        <dbReference type="SAM" id="SignalP"/>
    </source>
</evidence>
<dbReference type="InterPro" id="IPR001547">
    <property type="entry name" value="Glyco_hydro_5"/>
</dbReference>
<comment type="catalytic activity">
    <reaction evidence="1">
        <text>Endohydrolysis of (1-&gt;4)-beta-D-glucosidic linkages in cellulose, lichenin and cereal beta-D-glucans.</text>
        <dbReference type="EC" id="3.2.1.4"/>
    </reaction>
</comment>
<evidence type="ECO:0000256" key="6">
    <source>
        <dbReference type="RuleBase" id="RU361153"/>
    </source>
</evidence>
<comment type="caution">
    <text evidence="9">The sequence shown here is derived from an EMBL/GenBank/DDBJ whole genome shotgun (WGS) entry which is preliminary data.</text>
</comment>
<accession>A0A9P7Z8L5</accession>
<evidence type="ECO:0000256" key="2">
    <source>
        <dbReference type="ARBA" id="ARBA00005641"/>
    </source>
</evidence>
<comment type="similarity">
    <text evidence="2 6">Belongs to the glycosyl hydrolase 5 (cellulase A) family.</text>
</comment>
<evidence type="ECO:0000313" key="9">
    <source>
        <dbReference type="EMBL" id="KAG9247127.1"/>
    </source>
</evidence>
<keyword evidence="7" id="KW-0732">Signal</keyword>
<dbReference type="GO" id="GO:0008810">
    <property type="term" value="F:cellulase activity"/>
    <property type="evidence" value="ECO:0007669"/>
    <property type="project" value="UniProtKB-EC"/>
</dbReference>
<feature type="chain" id="PRO_5040464468" description="cellulase" evidence="7">
    <location>
        <begin position="19"/>
        <end position="334"/>
    </location>
</feature>
<dbReference type="AlphaFoldDB" id="A0A9P7Z8L5"/>
<dbReference type="EMBL" id="MU253781">
    <property type="protein sequence ID" value="KAG9247127.1"/>
    <property type="molecule type" value="Genomic_DNA"/>
</dbReference>
<dbReference type="Gene3D" id="3.20.20.80">
    <property type="entry name" value="Glycosidases"/>
    <property type="match status" value="1"/>
</dbReference>
<evidence type="ECO:0000256" key="3">
    <source>
        <dbReference type="ARBA" id="ARBA00012601"/>
    </source>
</evidence>
<name>A0A9P7Z8L5_9HELO</name>
<dbReference type="PANTHER" id="PTHR34142:SF1">
    <property type="entry name" value="GLYCOSIDE HYDROLASE FAMILY 5 DOMAIN-CONTAINING PROTEIN"/>
    <property type="match status" value="1"/>
</dbReference>
<evidence type="ECO:0000256" key="4">
    <source>
        <dbReference type="ARBA" id="ARBA00022801"/>
    </source>
</evidence>
<dbReference type="EC" id="3.2.1.4" evidence="3"/>
<feature type="domain" description="Glycoside hydrolase family 5" evidence="8">
    <location>
        <begin position="37"/>
        <end position="304"/>
    </location>
</feature>
<dbReference type="Proteomes" id="UP000887226">
    <property type="component" value="Unassembled WGS sequence"/>
</dbReference>
<reference evidence="9" key="1">
    <citation type="journal article" date="2021" name="IMA Fungus">
        <title>Genomic characterization of three marine fungi, including Emericellopsis atlantica sp. nov. with signatures of a generalist lifestyle and marine biomass degradation.</title>
        <authorList>
            <person name="Hagestad O.C."/>
            <person name="Hou L."/>
            <person name="Andersen J.H."/>
            <person name="Hansen E.H."/>
            <person name="Altermark B."/>
            <person name="Li C."/>
            <person name="Kuhnert E."/>
            <person name="Cox R.J."/>
            <person name="Crous P.W."/>
            <person name="Spatafora J.W."/>
            <person name="Lail K."/>
            <person name="Amirebrahimi M."/>
            <person name="Lipzen A."/>
            <person name="Pangilinan J."/>
            <person name="Andreopoulos W."/>
            <person name="Hayes R.D."/>
            <person name="Ng V."/>
            <person name="Grigoriev I.V."/>
            <person name="Jackson S.A."/>
            <person name="Sutton T.D.S."/>
            <person name="Dobson A.D.W."/>
            <person name="Rama T."/>
        </authorList>
    </citation>
    <scope>NUCLEOTIDE SEQUENCE</scope>
    <source>
        <strain evidence="9">TRa3180A</strain>
    </source>
</reference>
<sequence length="334" mass="36366">MRFGSLFVNASTAALAVAAPSSEKKKRVSKFQFFGVNESGAEFGTAIPGTLNKDYTWPSTSAISTLAGKGFNIFRVPFMMERAVPTRLTGSIDSAYFAGLTTTVNYITQTVGAYAVIDPHNYARYYGNTITDTAGFQAFWKTVATQFARNSKVIFDCNNEPHDMDNAAVASLMQACINGVRSAGATSQYIFVEGNSWSGAWTWVSSGTGPALLKLTDPQDKIVYEMHQYLDSDGSGKSDQCVSATVGRERLAAATVWLKANKKKAILGEFAGGSNKQCARAVRDMLTYMGTNSDVWMGALWWAAGPWWGTYIYSMEPSSGTAYSYMLPEILPYI</sequence>
<proteinExistence type="inferred from homology"/>
<evidence type="ECO:0000256" key="1">
    <source>
        <dbReference type="ARBA" id="ARBA00000966"/>
    </source>
</evidence>